<dbReference type="Proteomes" id="UP001224890">
    <property type="component" value="Unassembled WGS sequence"/>
</dbReference>
<dbReference type="EMBL" id="JAHMHR010000072">
    <property type="protein sequence ID" value="KAK1658557.1"/>
    <property type="molecule type" value="Genomic_DNA"/>
</dbReference>
<keyword evidence="2" id="KW-1185">Reference proteome</keyword>
<reference evidence="1" key="1">
    <citation type="submission" date="2021-06" db="EMBL/GenBank/DDBJ databases">
        <title>Comparative genomics, transcriptomics and evolutionary studies reveal genomic signatures of adaptation to plant cell wall in hemibiotrophic fungi.</title>
        <authorList>
            <consortium name="DOE Joint Genome Institute"/>
            <person name="Baroncelli R."/>
            <person name="Diaz J.F."/>
            <person name="Benocci T."/>
            <person name="Peng M."/>
            <person name="Battaglia E."/>
            <person name="Haridas S."/>
            <person name="Andreopoulos W."/>
            <person name="Labutti K."/>
            <person name="Pangilinan J."/>
            <person name="Floch G.L."/>
            <person name="Makela M.R."/>
            <person name="Henrissat B."/>
            <person name="Grigoriev I.V."/>
            <person name="Crouch J.A."/>
            <person name="De Vries R.P."/>
            <person name="Sukno S.A."/>
            <person name="Thon M.R."/>
        </authorList>
    </citation>
    <scope>NUCLEOTIDE SEQUENCE</scope>
    <source>
        <strain evidence="1">CBS 193.32</strain>
    </source>
</reference>
<dbReference type="GeneID" id="85465334"/>
<evidence type="ECO:0000313" key="2">
    <source>
        <dbReference type="Proteomes" id="UP001224890"/>
    </source>
</evidence>
<sequence length="433" mass="49203">MATFCVTPRCGLCRFKLYDGELIITGEPDSTSCHCFSDLPTVTKAGQSSEAMVYEQLMVDSQTSRYLKCVGDCSQQAGRTTGCHVECVNQTTPWPLMEAIEVLTFRYEPTDHKNDKRKAWLHQKLSAFLDIVLPRLPRELRINIAGMCLRSYAVARAKALGAVPSGESSLQVSSRIWDHFTTFEGKLYLSSLSKRNDDYHGQLMYVPKSTSAVTTIYLREDHFGVRMMSFRDFTPDVGKCRDIWWRTSDLGSSPTLVVQNKGPKLCCLVPKGAKHRTNVLWAIPPSKVPRLIQLERSLEAIRMSAVVCNDPSVIAYSVHWDVRIMSIHAHILKEGLSMYHNRDKGIWLFFPLYRNEKIAEVYIRGTERLDLALIFRTSRGRVLIFGPHLTMELRLDLIDTLPHDSPNPERALSRSIPLPQPTYEIPRSTLQTP</sequence>
<name>A0AAJ0A8R4_9PEZI</name>
<dbReference type="AlphaFoldDB" id="A0AAJ0A8R4"/>
<comment type="caution">
    <text evidence="1">The sequence shown here is derived from an EMBL/GenBank/DDBJ whole genome shotgun (WGS) entry which is preliminary data.</text>
</comment>
<evidence type="ECO:0000313" key="1">
    <source>
        <dbReference type="EMBL" id="KAK1658557.1"/>
    </source>
</evidence>
<gene>
    <name evidence="1" type="ORF">BDP55DRAFT_758705</name>
</gene>
<accession>A0AAJ0A8R4</accession>
<protein>
    <submittedName>
        <fullName evidence="1">Uncharacterized protein</fullName>
    </submittedName>
</protein>
<organism evidence="1 2">
    <name type="scientific">Colletotrichum godetiae</name>
    <dbReference type="NCBI Taxonomy" id="1209918"/>
    <lineage>
        <taxon>Eukaryota</taxon>
        <taxon>Fungi</taxon>
        <taxon>Dikarya</taxon>
        <taxon>Ascomycota</taxon>
        <taxon>Pezizomycotina</taxon>
        <taxon>Sordariomycetes</taxon>
        <taxon>Hypocreomycetidae</taxon>
        <taxon>Glomerellales</taxon>
        <taxon>Glomerellaceae</taxon>
        <taxon>Colletotrichum</taxon>
        <taxon>Colletotrichum acutatum species complex</taxon>
    </lineage>
</organism>
<dbReference type="RefSeq" id="XP_060423321.1">
    <property type="nucleotide sequence ID" value="XM_060580808.1"/>
</dbReference>
<proteinExistence type="predicted"/>